<evidence type="ECO:0000256" key="1">
    <source>
        <dbReference type="SAM" id="Phobius"/>
    </source>
</evidence>
<name>A0ABT7SI76_9CELL</name>
<dbReference type="Gene3D" id="1.10.287.950">
    <property type="entry name" value="Methyl-accepting chemotaxis protein"/>
    <property type="match status" value="1"/>
</dbReference>
<keyword evidence="2" id="KW-0732">Signal</keyword>
<evidence type="ECO:0000256" key="2">
    <source>
        <dbReference type="SAM" id="SignalP"/>
    </source>
</evidence>
<sequence>MRRTLWTAAPAVALVPLLCGAAPATAAAAASTGDVTVTDTESVQVHLDASGSLQDARVFDQLAFAGTGTATVRNPVSTSGLRNLDGFRGWKLEDGDQVATVDVDGERRLRSMSDYDKDLPLSVKVTYTLDGKVVKPGDVVGRSGTLEVHYVVENLTAKTQQVSFADGKGGTATADATTVVPMIGELVTVLPPSFTAVTSQEAAIGGDGRGGTQLQFQMTLFPPIGSATAEFGYSAHISKGVVPKATMTALPVSPLDFPSYKDGSATIKAGGEQGVALTSGAVQIDANLIKLHDGAAQLLGGLLQLKDGAAQLHSGLADTAVPGADQLSSALGGKLAPGAKELANGLGGELAPGAGELADGLNSRLLPGANQLVAGLTTPTKDAPSLVDGAALVAGGLAAVNQAAPGLVDGLDQVAGGLKDVDDGLALLSSTISTEAPAGQQQLHAGIVALEAALGSTSQPTTIIGGLDALRAGSTAGAGQISANANQISAGIAAIASGLASFHVDPAEQAAYTATLQQLAGLGAGAGQLGAAAATLKTTLGTSLITIECGLDASVAGCPAGASVAGGLAQLDHGVSQLVDTVVAGVTAAVGTADPKQKSLRGGVAQLRGGVAELGDGSETLGGYLDDLEAGAAAVSGGVDQVADGNEQLAAGLRTAAKGSSKLAKGAADAAAGSKRLADGAEQAAAGSSQLAAGLHDAADGSGQLADGLGQATDDTTGAPALVAGAQRLHDEGTSQVVASGEETAASFGTQYAVLQANAQRAATEGMAYGAPEGAAGATAYSIEIAGADGAGSKALGLGAAGVVLFGLGAGIATLVRRRLV</sequence>
<gene>
    <name evidence="3" type="ORF">QRT04_12515</name>
</gene>
<accession>A0ABT7SI76</accession>
<dbReference type="InterPro" id="IPR023908">
    <property type="entry name" value="xxxLxxG_rpt"/>
</dbReference>
<dbReference type="EMBL" id="JAUCGQ010000001">
    <property type="protein sequence ID" value="MDM7855754.1"/>
    <property type="molecule type" value="Genomic_DNA"/>
</dbReference>
<proteinExistence type="predicted"/>
<feature type="chain" id="PRO_5045841658" description="X-X-X-Leu-X-X-Gly heptad repeat-containing protein" evidence="2">
    <location>
        <begin position="27"/>
        <end position="821"/>
    </location>
</feature>
<reference evidence="3 4" key="1">
    <citation type="submission" date="2023-06" db="EMBL/GenBank/DDBJ databases">
        <title>Cellulomonas sp. MW4 Whole genome sequence.</title>
        <authorList>
            <person name="Park S."/>
        </authorList>
    </citation>
    <scope>NUCLEOTIDE SEQUENCE [LARGE SCALE GENOMIC DNA]</scope>
    <source>
        <strain evidence="3 4">MW4</strain>
    </source>
</reference>
<evidence type="ECO:0000313" key="3">
    <source>
        <dbReference type="EMBL" id="MDM7855754.1"/>
    </source>
</evidence>
<evidence type="ECO:0000313" key="4">
    <source>
        <dbReference type="Proteomes" id="UP001529338"/>
    </source>
</evidence>
<feature type="transmembrane region" description="Helical" evidence="1">
    <location>
        <begin position="795"/>
        <end position="816"/>
    </location>
</feature>
<keyword evidence="4" id="KW-1185">Reference proteome</keyword>
<dbReference type="NCBIfam" id="TIGR03057">
    <property type="entry name" value="xxxLxxG_by_4"/>
    <property type="match status" value="2"/>
</dbReference>
<keyword evidence="1" id="KW-1133">Transmembrane helix</keyword>
<feature type="signal peptide" evidence="2">
    <location>
        <begin position="1"/>
        <end position="26"/>
    </location>
</feature>
<dbReference type="RefSeq" id="WP_289455618.1">
    <property type="nucleotide sequence ID" value="NZ_JAUCGQ010000001.1"/>
</dbReference>
<dbReference type="Proteomes" id="UP001529338">
    <property type="component" value="Unassembled WGS sequence"/>
</dbReference>
<evidence type="ECO:0008006" key="5">
    <source>
        <dbReference type="Google" id="ProtNLM"/>
    </source>
</evidence>
<protein>
    <recommendedName>
        <fullName evidence="5">X-X-X-Leu-X-X-Gly heptad repeat-containing protein</fullName>
    </recommendedName>
</protein>
<comment type="caution">
    <text evidence="3">The sequence shown here is derived from an EMBL/GenBank/DDBJ whole genome shotgun (WGS) entry which is preliminary data.</text>
</comment>
<keyword evidence="1" id="KW-0812">Transmembrane</keyword>
<keyword evidence="1" id="KW-0472">Membrane</keyword>
<organism evidence="3 4">
    <name type="scientific">Cellulomonas alba</name>
    <dbReference type="NCBI Taxonomy" id="3053467"/>
    <lineage>
        <taxon>Bacteria</taxon>
        <taxon>Bacillati</taxon>
        <taxon>Actinomycetota</taxon>
        <taxon>Actinomycetes</taxon>
        <taxon>Micrococcales</taxon>
        <taxon>Cellulomonadaceae</taxon>
        <taxon>Cellulomonas</taxon>
    </lineage>
</organism>